<gene>
    <name evidence="6" type="ORF">CANVERA_P3920</name>
</gene>
<evidence type="ECO:0000256" key="4">
    <source>
        <dbReference type="ARBA" id="ARBA00023002"/>
    </source>
</evidence>
<dbReference type="PANTHER" id="PTHR43735:SF3">
    <property type="entry name" value="FERROPTOSIS SUPPRESSOR PROTEIN 1"/>
    <property type="match status" value="1"/>
</dbReference>
<keyword evidence="4" id="KW-0560">Oxidoreductase</keyword>
<name>A0A9W4XHU0_9ASCO</name>
<dbReference type="InterPro" id="IPR036188">
    <property type="entry name" value="FAD/NAD-bd_sf"/>
</dbReference>
<dbReference type="Gene3D" id="3.50.50.100">
    <property type="match status" value="1"/>
</dbReference>
<dbReference type="Proteomes" id="UP001152885">
    <property type="component" value="Unassembled WGS sequence"/>
</dbReference>
<dbReference type="PRINTS" id="PR00368">
    <property type="entry name" value="FADPNR"/>
</dbReference>
<proteinExistence type="inferred from homology"/>
<evidence type="ECO:0000313" key="6">
    <source>
        <dbReference type="EMBL" id="CAI5759407.1"/>
    </source>
</evidence>
<accession>A0A9W4XHU0</accession>
<sequence length="420" mass="46858">MANFKLTTSTKLPKLISNEIQPINTNILIIGGAFSGLATFISLKQHLITKLTDLDAQTKISITLVEPRNGLLNILGIPKCIIDIPFAKTQFIPFKNLNNLKFTNILTDENLDIEYIESNEYLDLNYIQGKITNLNSKSATYKLNNGDKVKNINFDYCVICSGRDRNFPTTLTSNNYDDFIKEMTEVKESIEDVDIISVIGGGAVGIEIAGDIKTQYPNKTVNLIHPHKLFPPEPLSDEFKTMTKKSLTDVNINIINKRIKSDNTKGDLITTDNETISSNLNIFCNHKSNNTSYISNELQKFISPNNNIFINEYLQLSHDGKVIDNVFALGDLVEQPIIKSAGWAMYHGRLVANNISNLIVENKLVEHLPDLSQIPFGMVLVGGNNEIISELAGIVELNHEGYKKEYADYCIGKIKATLGV</sequence>
<reference evidence="6" key="1">
    <citation type="submission" date="2022-12" db="EMBL/GenBank/DDBJ databases">
        <authorList>
            <person name="Brejova B."/>
        </authorList>
    </citation>
    <scope>NUCLEOTIDE SEQUENCE</scope>
</reference>
<dbReference type="AlphaFoldDB" id="A0A9W4XHU0"/>
<dbReference type="InterPro" id="IPR023753">
    <property type="entry name" value="FAD/NAD-binding_dom"/>
</dbReference>
<dbReference type="PANTHER" id="PTHR43735">
    <property type="entry name" value="APOPTOSIS-INDUCING FACTOR 1"/>
    <property type="match status" value="1"/>
</dbReference>
<evidence type="ECO:0000256" key="1">
    <source>
        <dbReference type="ARBA" id="ARBA00006442"/>
    </source>
</evidence>
<evidence type="ECO:0000313" key="7">
    <source>
        <dbReference type="Proteomes" id="UP001152885"/>
    </source>
</evidence>
<feature type="domain" description="FAD/NAD(P)-binding" evidence="5">
    <location>
        <begin position="26"/>
        <end position="348"/>
    </location>
</feature>
<organism evidence="6 7">
    <name type="scientific">Candida verbasci</name>
    <dbReference type="NCBI Taxonomy" id="1227364"/>
    <lineage>
        <taxon>Eukaryota</taxon>
        <taxon>Fungi</taxon>
        <taxon>Dikarya</taxon>
        <taxon>Ascomycota</taxon>
        <taxon>Saccharomycotina</taxon>
        <taxon>Pichiomycetes</taxon>
        <taxon>Debaryomycetaceae</taxon>
        <taxon>Candida/Lodderomyces clade</taxon>
        <taxon>Candida</taxon>
    </lineage>
</organism>
<evidence type="ECO:0000259" key="5">
    <source>
        <dbReference type="Pfam" id="PF07992"/>
    </source>
</evidence>
<dbReference type="GO" id="GO:0005737">
    <property type="term" value="C:cytoplasm"/>
    <property type="evidence" value="ECO:0007669"/>
    <property type="project" value="TreeGrafter"/>
</dbReference>
<comment type="similarity">
    <text evidence="1">Belongs to the FAD-dependent oxidoreductase family.</text>
</comment>
<dbReference type="PRINTS" id="PR00411">
    <property type="entry name" value="PNDRDTASEI"/>
</dbReference>
<keyword evidence="2" id="KW-0285">Flavoprotein</keyword>
<comment type="caution">
    <text evidence="6">The sequence shown here is derived from an EMBL/GenBank/DDBJ whole genome shotgun (WGS) entry which is preliminary data.</text>
</comment>
<evidence type="ECO:0000256" key="3">
    <source>
        <dbReference type="ARBA" id="ARBA00022827"/>
    </source>
</evidence>
<dbReference type="EMBL" id="CANTUO010000004">
    <property type="protein sequence ID" value="CAI5759407.1"/>
    <property type="molecule type" value="Genomic_DNA"/>
</dbReference>
<evidence type="ECO:0000256" key="2">
    <source>
        <dbReference type="ARBA" id="ARBA00022630"/>
    </source>
</evidence>
<keyword evidence="3" id="KW-0274">FAD</keyword>
<dbReference type="GO" id="GO:0050660">
    <property type="term" value="F:flavin adenine dinucleotide binding"/>
    <property type="evidence" value="ECO:0007669"/>
    <property type="project" value="TreeGrafter"/>
</dbReference>
<dbReference type="GO" id="GO:0004174">
    <property type="term" value="F:electron-transferring-flavoprotein dehydrogenase activity"/>
    <property type="evidence" value="ECO:0007669"/>
    <property type="project" value="TreeGrafter"/>
</dbReference>
<dbReference type="OrthoDB" id="202203at2759"/>
<protein>
    <recommendedName>
        <fullName evidence="5">FAD/NAD(P)-binding domain-containing protein</fullName>
    </recommendedName>
</protein>
<keyword evidence="7" id="KW-1185">Reference proteome</keyword>
<dbReference type="SUPFAM" id="SSF51905">
    <property type="entry name" value="FAD/NAD(P)-binding domain"/>
    <property type="match status" value="2"/>
</dbReference>
<dbReference type="Pfam" id="PF07992">
    <property type="entry name" value="Pyr_redox_2"/>
    <property type="match status" value="1"/>
</dbReference>